<evidence type="ECO:0000313" key="2">
    <source>
        <dbReference type="EnsemblPlants" id="PNT60522"/>
    </source>
</evidence>
<organism evidence="1">
    <name type="scientific">Brachypodium distachyon</name>
    <name type="common">Purple false brome</name>
    <name type="synonym">Trachynia distachya</name>
    <dbReference type="NCBI Taxonomy" id="15368"/>
    <lineage>
        <taxon>Eukaryota</taxon>
        <taxon>Viridiplantae</taxon>
        <taxon>Streptophyta</taxon>
        <taxon>Embryophyta</taxon>
        <taxon>Tracheophyta</taxon>
        <taxon>Spermatophyta</taxon>
        <taxon>Magnoliopsida</taxon>
        <taxon>Liliopsida</taxon>
        <taxon>Poales</taxon>
        <taxon>Poaceae</taxon>
        <taxon>BOP clade</taxon>
        <taxon>Pooideae</taxon>
        <taxon>Stipodae</taxon>
        <taxon>Brachypodieae</taxon>
        <taxon>Brachypodium</taxon>
    </lineage>
</organism>
<accession>A0A2K2CER4</accession>
<protein>
    <submittedName>
        <fullName evidence="1 2">Uncharacterized protein</fullName>
    </submittedName>
</protein>
<dbReference type="EMBL" id="CM000884">
    <property type="protein sequence ID" value="PNT60522.1"/>
    <property type="molecule type" value="Genomic_DNA"/>
</dbReference>
<reference evidence="1" key="2">
    <citation type="submission" date="2017-06" db="EMBL/GenBank/DDBJ databases">
        <title>WGS assembly of Brachypodium distachyon.</title>
        <authorList>
            <consortium name="The International Brachypodium Initiative"/>
            <person name="Lucas S."/>
            <person name="Harmon-Smith M."/>
            <person name="Lail K."/>
            <person name="Tice H."/>
            <person name="Grimwood J."/>
            <person name="Bruce D."/>
            <person name="Barry K."/>
            <person name="Shu S."/>
            <person name="Lindquist E."/>
            <person name="Wang M."/>
            <person name="Pitluck S."/>
            <person name="Vogel J.P."/>
            <person name="Garvin D.F."/>
            <person name="Mockler T.C."/>
            <person name="Schmutz J."/>
            <person name="Rokhsar D."/>
            <person name="Bevan M.W."/>
        </authorList>
    </citation>
    <scope>NUCLEOTIDE SEQUENCE</scope>
    <source>
        <strain evidence="1">Bd21</strain>
    </source>
</reference>
<reference evidence="2" key="3">
    <citation type="submission" date="2018-08" db="UniProtKB">
        <authorList>
            <consortium name="EnsemblPlants"/>
        </authorList>
    </citation>
    <scope>IDENTIFICATION</scope>
    <source>
        <strain evidence="2">cv. Bd21</strain>
    </source>
</reference>
<sequence length="125" mass="14297">MACTSSSLLQSRGTLFQEACLVDRSPWFLSVEWGAGMDRIETGRLWLKVGRMEAAAACSLLTTYLSEKEEMNLSDSKVEFNRRRFATTTIVLKAMARFKDTWEYLLGATWHSDNLNKLTLIIYEC</sequence>
<evidence type="ECO:0000313" key="3">
    <source>
        <dbReference type="Proteomes" id="UP000008810"/>
    </source>
</evidence>
<evidence type="ECO:0000313" key="1">
    <source>
        <dbReference type="EMBL" id="PNT60522.1"/>
    </source>
</evidence>
<keyword evidence="3" id="KW-1185">Reference proteome</keyword>
<dbReference type="Gramene" id="PNT60522">
    <property type="protein sequence ID" value="PNT60522"/>
    <property type="gene ID" value="BRADI_5g01055v3"/>
</dbReference>
<reference evidence="1 2" key="1">
    <citation type="journal article" date="2010" name="Nature">
        <title>Genome sequencing and analysis of the model grass Brachypodium distachyon.</title>
        <authorList>
            <consortium name="International Brachypodium Initiative"/>
        </authorList>
    </citation>
    <scope>NUCLEOTIDE SEQUENCE [LARGE SCALE GENOMIC DNA]</scope>
    <source>
        <strain evidence="1 2">Bd21</strain>
    </source>
</reference>
<name>A0A2K2CER4_BRADI</name>
<proteinExistence type="predicted"/>
<gene>
    <name evidence="1" type="ORF">BRADI_5g01055v3</name>
</gene>
<dbReference type="InParanoid" id="A0A2K2CER4"/>
<dbReference type="OrthoDB" id="2668416at2759"/>
<dbReference type="EnsemblPlants" id="PNT60522">
    <property type="protein sequence ID" value="PNT60522"/>
    <property type="gene ID" value="BRADI_5g01055v3"/>
</dbReference>
<dbReference type="AlphaFoldDB" id="A0A2K2CER4"/>
<dbReference type="Proteomes" id="UP000008810">
    <property type="component" value="Chromosome 5"/>
</dbReference>